<dbReference type="EMBL" id="MHIA01000006">
    <property type="protein sequence ID" value="OGY42811.1"/>
    <property type="molecule type" value="Genomic_DNA"/>
</dbReference>
<evidence type="ECO:0000313" key="2">
    <source>
        <dbReference type="Proteomes" id="UP000176260"/>
    </source>
</evidence>
<gene>
    <name evidence="1" type="ORF">A2Y67_03750</name>
</gene>
<comment type="caution">
    <text evidence="1">The sequence shown here is derived from an EMBL/GenBank/DDBJ whole genome shotgun (WGS) entry which is preliminary data.</text>
</comment>
<evidence type="ECO:0000313" key="1">
    <source>
        <dbReference type="EMBL" id="OGY42811.1"/>
    </source>
</evidence>
<dbReference type="Proteomes" id="UP000176260">
    <property type="component" value="Unassembled WGS sequence"/>
</dbReference>
<dbReference type="AlphaFoldDB" id="A0A1G1XS53"/>
<organism evidence="1 2">
    <name type="scientific">Candidatus Buchananbacteria bacterium RBG_13_39_9</name>
    <dbReference type="NCBI Taxonomy" id="1797531"/>
    <lineage>
        <taxon>Bacteria</taxon>
        <taxon>Candidatus Buchananiibacteriota</taxon>
    </lineage>
</organism>
<proteinExistence type="predicted"/>
<sequence>MQELVRREVIIQVLQEVLQEITNNGISPREKAFLFHQKGSLLGLIGQAEQQKEAWLQAQILAPDCRIIRVSLQSLEK</sequence>
<accession>A0A1G1XS53</accession>
<name>A0A1G1XS53_9BACT</name>
<protein>
    <submittedName>
        <fullName evidence="1">Uncharacterized protein</fullName>
    </submittedName>
</protein>
<reference evidence="1 2" key="1">
    <citation type="journal article" date="2016" name="Nat. Commun.">
        <title>Thousands of microbial genomes shed light on interconnected biogeochemical processes in an aquifer system.</title>
        <authorList>
            <person name="Anantharaman K."/>
            <person name="Brown C.T."/>
            <person name="Hug L.A."/>
            <person name="Sharon I."/>
            <person name="Castelle C.J."/>
            <person name="Probst A.J."/>
            <person name="Thomas B.C."/>
            <person name="Singh A."/>
            <person name="Wilkins M.J."/>
            <person name="Karaoz U."/>
            <person name="Brodie E.L."/>
            <person name="Williams K.H."/>
            <person name="Hubbard S.S."/>
            <person name="Banfield J.F."/>
        </authorList>
    </citation>
    <scope>NUCLEOTIDE SEQUENCE [LARGE SCALE GENOMIC DNA]</scope>
</reference>